<feature type="compositionally biased region" description="Low complexity" evidence="1">
    <location>
        <begin position="171"/>
        <end position="183"/>
    </location>
</feature>
<feature type="region of interest" description="Disordered" evidence="1">
    <location>
        <begin position="171"/>
        <end position="209"/>
    </location>
</feature>
<feature type="region of interest" description="Disordered" evidence="1">
    <location>
        <begin position="818"/>
        <end position="850"/>
    </location>
</feature>
<protein>
    <submittedName>
        <fullName evidence="2">Uncharacterized protein</fullName>
    </submittedName>
</protein>
<feature type="compositionally biased region" description="Basic residues" evidence="1">
    <location>
        <begin position="190"/>
        <end position="202"/>
    </location>
</feature>
<feature type="region of interest" description="Disordered" evidence="1">
    <location>
        <begin position="366"/>
        <end position="388"/>
    </location>
</feature>
<evidence type="ECO:0000313" key="3">
    <source>
        <dbReference type="Proteomes" id="UP000419144"/>
    </source>
</evidence>
<comment type="caution">
    <text evidence="2">The sequence shown here is derived from an EMBL/GenBank/DDBJ whole genome shotgun (WGS) entry which is preliminary data.</text>
</comment>
<accession>A0A640KL75</accession>
<name>A0A640KL75_LEITA</name>
<dbReference type="EMBL" id="BLBS01000039">
    <property type="protein sequence ID" value="GET90088.1"/>
    <property type="molecule type" value="Genomic_DNA"/>
</dbReference>
<evidence type="ECO:0000313" key="2">
    <source>
        <dbReference type="EMBL" id="GET90088.1"/>
    </source>
</evidence>
<dbReference type="Proteomes" id="UP000419144">
    <property type="component" value="Unassembled WGS sequence"/>
</dbReference>
<dbReference type="OrthoDB" id="265315at2759"/>
<evidence type="ECO:0000256" key="1">
    <source>
        <dbReference type="SAM" id="MobiDB-lite"/>
    </source>
</evidence>
<organism evidence="2 3">
    <name type="scientific">Leishmania tarentolae</name>
    <name type="common">Sauroleishmania tarentolae</name>
    <dbReference type="NCBI Taxonomy" id="5689"/>
    <lineage>
        <taxon>Eukaryota</taxon>
        <taxon>Discoba</taxon>
        <taxon>Euglenozoa</taxon>
        <taxon>Kinetoplastea</taxon>
        <taxon>Metakinetoplastina</taxon>
        <taxon>Trypanosomatida</taxon>
        <taxon>Trypanosomatidae</taxon>
        <taxon>Leishmaniinae</taxon>
        <taxon>Leishmania</taxon>
        <taxon>lizard Leishmania</taxon>
    </lineage>
</organism>
<reference evidence="2" key="1">
    <citation type="submission" date="2019-11" db="EMBL/GenBank/DDBJ databases">
        <title>Leishmania tarentolae CDS.</title>
        <authorList>
            <person name="Goto Y."/>
            <person name="Yamagishi J."/>
        </authorList>
    </citation>
    <scope>NUCLEOTIDE SEQUENCE [LARGE SCALE GENOMIC DNA]</scope>
    <source>
        <strain evidence="2">Parrot Tar II</strain>
    </source>
</reference>
<proteinExistence type="predicted"/>
<keyword evidence="3" id="KW-1185">Reference proteome</keyword>
<feature type="region of interest" description="Disordered" evidence="1">
    <location>
        <begin position="872"/>
        <end position="932"/>
    </location>
</feature>
<dbReference type="PANTHER" id="PTHR35614">
    <property type="match status" value="1"/>
</dbReference>
<gene>
    <name evidence="2" type="ORF">LtaPh_2817000</name>
</gene>
<sequence>MGGAPSRETLVRHIVRAPRFQGSSAPVAGHSASASANNNIESLTDVPTATSQQPEIILIPLIPDYFPSSASPIFQQLLHVRREANVAYYYRDARSVATEHTVVRDQIGSDEDIYNWYMSLSEQRLLETDNELIALSRAGRVVSPVPCAVAFLYEASATTSTVAAVSAADGAGTSTTDTTLLGSSVGGGKKNGRHGRSHRHGKASGASTSNGCMTIENTVRLPHCNLRVRIFGFVGDTRFCPPSMHHSQAAKLPMCLTIFLSKSAGGNHRVQVTLLAAHTYITQMQAIGILQPHDEASFMSGRMLQGATTRAVFNANATGSEADPLAALRRTAADGVGSAVAACPDPYVDPYSADLSVTADPYAITDEDGSDGVEGKHHLPRHMTRSDRRDGLKTYLEGLGTMATSATADVAKETVLRRPIEIVMHRADVPALCYLRELRARMDQNSTWATHEVNEKSKAPVPVSCATRISTSAMATSPSSRCTSNEEDSCGDIRAVPTNSNVNLKQYCAPNNSRITKMDANSRAGAITTRPAGDAAEFGSQSLKHEIQTVIRADELRGYVAADSIGRVLLWASRFYRGHFEQLVGGEAAKLRQELSHRNLTESPLDGTLLLTDWEPRPPKVTPNVGDVWIPSNDTYIEAHSTQHEGDGWTKVTAGTVLRYVTSASSASTTPAPDAFWCVSLNEFAEDILLSLCRQACQVSRRAPPTDSHWLLSGKTGVPEGLRTGLLIWRELCAGQVVFYGTTPEFLKKWIQSGADVEQVYRNHIKRLHSSKDASSATETESGSATAVMDDSAVAGGQSLSMTAAAIAASSGLHSSYEGNLPSNPAGASDRPDESGGSDGRPCKGSGQSSMELYSAHTGFVSTSVQANAILSPTLPTENDNHKDKSAKPKRSRTGDQPPRPSSSTSPVAVGHLKKGHNVSGTPREDASLGRSLPAQRCSQLAIPVAPGASMVLWTHSSSTVGTPNSHTGVSFVSASMDSYNSSTGFTYRQRSQHRSPAAATTTCWIGIPEQAPADNADAPTVNVVVRQRRSVRATRSCSSTVVSTPLRPSPMNDIADDLYRPLDVPSVPFMSTQPSVVGTTSAASAESSRNAKVSLVMQPRGSLPVRIPGRWESSSEDGSLRQGGHSPTSVEQRRYLLHTGGERPPHFCVPNGATGPIDVRRLPQKRSAAMTVKPGHATGNVVGTPQQAVTSTKWSTTSVAQVSSMHGASITFASGSASSAHARHSSIVHSTRYTEPCPPASSTCSSSLPRSELRGSSFCTNGSTWYGKSSLHPLRSDTDRGDVGSWHALQHTPVLHSNADPVCTGFGDACPAEVSAGTPTVATILMAAAPCPGGEATVVGRSGHKSAEHTPCQGELVNSAKSSIGSGKYRWDWRGVAWPA</sequence>
<feature type="region of interest" description="Disordered" evidence="1">
    <location>
        <begin position="1105"/>
        <end position="1131"/>
    </location>
</feature>
<dbReference type="PANTHER" id="PTHR35614:SF6">
    <property type="match status" value="1"/>
</dbReference>
<dbReference type="VEuPathDB" id="TriTrypDB:LtaPh_2817000"/>